<accession>A0ACD4NU27</accession>
<dbReference type="EMBL" id="CP113520">
    <property type="protein sequence ID" value="WAJ30550.1"/>
    <property type="molecule type" value="Genomic_DNA"/>
</dbReference>
<evidence type="ECO:0000313" key="2">
    <source>
        <dbReference type="Proteomes" id="UP001163223"/>
    </source>
</evidence>
<reference evidence="1" key="1">
    <citation type="submission" date="2022-11" db="EMBL/GenBank/DDBJ databases">
        <title>beta-Carotene-producing bacterium, Jeongeuplla avenae sp. nov., alleviates the salt stress of Arabidopsis seedlings.</title>
        <authorList>
            <person name="Jiang L."/>
            <person name="Lee J."/>
        </authorList>
    </citation>
    <scope>NUCLEOTIDE SEQUENCE</scope>
    <source>
        <strain evidence="1">DY_R2A_6</strain>
    </source>
</reference>
<evidence type="ECO:0000313" key="1">
    <source>
        <dbReference type="EMBL" id="WAJ30550.1"/>
    </source>
</evidence>
<protein>
    <submittedName>
        <fullName evidence="1">DUF882 domain-containing protein</fullName>
    </submittedName>
</protein>
<sequence>MSGSTDRAIRWLRRVSATTAIGLLLTGATLSVAAAETRTLKFYNLHTRERAEIAYKRNGRYIPDGLQRINVFLRDWRRNQPTKMDPQLLDLVWEAYRQSGSRDYINVICGFRAPATNNMLRSRSSGVAKESQHTRGKALDWFLPDVPLRKLRDIGLKMQVGGVGYYPRSGSPFVHFDVGNARHWPRMSRKELAAVFPNGNTIHVPSDGKPLPGYQQALASYKARRAGQASLVANAQETRSGGRSLLATIFGGGSDEAEDMADADVAPAVRAAPAARGRTAPAAAEPAAPRGGTAVAAVTPSNRPALPGGVAVGMASDFDTSAPAAAAPAPAEASTAVAALQNIPVPTFAPVRPEAGEPITSTMVAALEDQAARAAADPAAAAQLAYAVPTPKDRPIFEEVLKGRPSVAVAEAPAPGASIEDVLARAAVPAPAPAQASAPAAAPAAVAPASAAEVRVATLTPTPRPEIRPTARAETAARTALPAAAAVPAPVRGQSAPAPAAAHAKAVPATATGGKTGRVVRAAIPTPGSSQDAIASRIDVASAFASPDDAASTALIAKMGRLISQRPDAAPAAAGFSNETAGSGRSSRFSASALD</sequence>
<name>A0ACD4NU27_9HYPH</name>
<dbReference type="Proteomes" id="UP001163223">
    <property type="component" value="Chromosome"/>
</dbReference>
<proteinExistence type="predicted"/>
<organism evidence="1 2">
    <name type="scientific">Antarcticirhabdus aurantiaca</name>
    <dbReference type="NCBI Taxonomy" id="2606717"/>
    <lineage>
        <taxon>Bacteria</taxon>
        <taxon>Pseudomonadati</taxon>
        <taxon>Pseudomonadota</taxon>
        <taxon>Alphaproteobacteria</taxon>
        <taxon>Hyphomicrobiales</taxon>
        <taxon>Aurantimonadaceae</taxon>
        <taxon>Antarcticirhabdus</taxon>
    </lineage>
</organism>
<gene>
    <name evidence="1" type="ORF">OXU80_10235</name>
</gene>
<keyword evidence="2" id="KW-1185">Reference proteome</keyword>